<dbReference type="OrthoDB" id="1748757at2759"/>
<keyword evidence="2" id="KW-1185">Reference proteome</keyword>
<dbReference type="Gene3D" id="1.10.1670.10">
    <property type="entry name" value="Helix-hairpin-Helix base-excision DNA repair enzymes (C-terminal)"/>
    <property type="match status" value="1"/>
</dbReference>
<organism evidence="1 2">
    <name type="scientific">Artemisia annua</name>
    <name type="common">Sweet wormwood</name>
    <dbReference type="NCBI Taxonomy" id="35608"/>
    <lineage>
        <taxon>Eukaryota</taxon>
        <taxon>Viridiplantae</taxon>
        <taxon>Streptophyta</taxon>
        <taxon>Embryophyta</taxon>
        <taxon>Tracheophyta</taxon>
        <taxon>Spermatophyta</taxon>
        <taxon>Magnoliopsida</taxon>
        <taxon>eudicotyledons</taxon>
        <taxon>Gunneridae</taxon>
        <taxon>Pentapetalae</taxon>
        <taxon>asterids</taxon>
        <taxon>campanulids</taxon>
        <taxon>Asterales</taxon>
        <taxon>Asteraceae</taxon>
        <taxon>Asteroideae</taxon>
        <taxon>Anthemideae</taxon>
        <taxon>Artemisiinae</taxon>
        <taxon>Artemisia</taxon>
    </lineage>
</organism>
<accession>A0A2U1P6X0</accession>
<dbReference type="PANTHER" id="PTHR46213">
    <property type="entry name" value="TRANSCRIPTIONAL ACTIVATOR DEMETER"/>
    <property type="match status" value="1"/>
</dbReference>
<name>A0A2U1P6X0_ARTAN</name>
<dbReference type="GO" id="GO:0035514">
    <property type="term" value="F:DNA demethylase activity"/>
    <property type="evidence" value="ECO:0007669"/>
    <property type="project" value="InterPro"/>
</dbReference>
<dbReference type="EMBL" id="PKPP01001585">
    <property type="protein sequence ID" value="PWA81476.1"/>
    <property type="molecule type" value="Genomic_DNA"/>
</dbReference>
<proteinExistence type="predicted"/>
<dbReference type="SMART" id="SM00525">
    <property type="entry name" value="FES"/>
    <property type="match status" value="1"/>
</dbReference>
<dbReference type="GO" id="GO:0019104">
    <property type="term" value="F:DNA N-glycosylase activity"/>
    <property type="evidence" value="ECO:0007669"/>
    <property type="project" value="InterPro"/>
</dbReference>
<dbReference type="GO" id="GO:0141166">
    <property type="term" value="P:chromosomal 5-methylcytosine DNA demethylation pathway"/>
    <property type="evidence" value="ECO:0007669"/>
    <property type="project" value="InterPro"/>
</dbReference>
<dbReference type="InterPro" id="IPR011257">
    <property type="entry name" value="DNA_glycosylase"/>
</dbReference>
<evidence type="ECO:0000313" key="2">
    <source>
        <dbReference type="Proteomes" id="UP000245207"/>
    </source>
</evidence>
<protein>
    <submittedName>
        <fullName evidence="1">Protein ROS1</fullName>
    </submittedName>
</protein>
<gene>
    <name evidence="1" type="ORF">CTI12_AA173080</name>
</gene>
<comment type="caution">
    <text evidence="1">The sequence shown here is derived from an EMBL/GenBank/DDBJ whole genome shotgun (WGS) entry which is preliminary data.</text>
</comment>
<dbReference type="AlphaFoldDB" id="A0A2U1P6X0"/>
<sequence length="338" mass="39020">MMTPLKQDSTSLKKRKYTSRKVLDFGSTTTTKDVLPFNFNFRKDHMEEEEGVLSHENEPTDFRPNVMSDYFLEKDDSPILKEKKFSCKSILDFEWSHVEEKTITAYTKDGFPLDFNFTKDNQKEGLKCNAKEEKEVKDWLKKEQLKFERRASYFIKQTRLVQGERPFMGWKGSVVNSVVGTFLTHNTSNKSSRLVFISVHGLGVKCMECLRLLTLRQKAFPVFCTKISPNCNACPLHEGCKHYKHQMEDLCKVRPATKAKSTVSAKKPNRELRTVHQVCFVLQLKLEKRDLDDKHPYVLLVWPPATPAVTHIGLVAIFFRWAKGIVVGLGFDVELGFI</sequence>
<evidence type="ECO:0000313" key="1">
    <source>
        <dbReference type="EMBL" id="PWA81476.1"/>
    </source>
</evidence>
<dbReference type="InterPro" id="IPR023170">
    <property type="entry name" value="HhH_base_excis_C"/>
</dbReference>
<reference evidence="1 2" key="1">
    <citation type="journal article" date="2018" name="Mol. Plant">
        <title>The genome of Artemisia annua provides insight into the evolution of Asteraceae family and artemisinin biosynthesis.</title>
        <authorList>
            <person name="Shen Q."/>
            <person name="Zhang L."/>
            <person name="Liao Z."/>
            <person name="Wang S."/>
            <person name="Yan T."/>
            <person name="Shi P."/>
            <person name="Liu M."/>
            <person name="Fu X."/>
            <person name="Pan Q."/>
            <person name="Wang Y."/>
            <person name="Lv Z."/>
            <person name="Lu X."/>
            <person name="Zhang F."/>
            <person name="Jiang W."/>
            <person name="Ma Y."/>
            <person name="Chen M."/>
            <person name="Hao X."/>
            <person name="Li L."/>
            <person name="Tang Y."/>
            <person name="Lv G."/>
            <person name="Zhou Y."/>
            <person name="Sun X."/>
            <person name="Brodelius P.E."/>
            <person name="Rose J.K.C."/>
            <person name="Tang K."/>
        </authorList>
    </citation>
    <scope>NUCLEOTIDE SEQUENCE [LARGE SCALE GENOMIC DNA]</scope>
    <source>
        <strain evidence="2">cv. Huhao1</strain>
        <tissue evidence="1">Leaf</tissue>
    </source>
</reference>
<dbReference type="Proteomes" id="UP000245207">
    <property type="component" value="Unassembled WGS sequence"/>
</dbReference>
<dbReference type="SUPFAM" id="SSF48150">
    <property type="entry name" value="DNA-glycosylase"/>
    <property type="match status" value="1"/>
</dbReference>
<dbReference type="GO" id="GO:0006281">
    <property type="term" value="P:DNA repair"/>
    <property type="evidence" value="ECO:0007669"/>
    <property type="project" value="InterPro"/>
</dbReference>
<dbReference type="GO" id="GO:0051539">
    <property type="term" value="F:4 iron, 4 sulfur cluster binding"/>
    <property type="evidence" value="ECO:0007669"/>
    <property type="project" value="InterPro"/>
</dbReference>
<dbReference type="InterPro" id="IPR044811">
    <property type="entry name" value="DME/ROS1"/>
</dbReference>
<dbReference type="InterPro" id="IPR003651">
    <property type="entry name" value="Endonuclease3_FeS-loop_motif"/>
</dbReference>